<organism evidence="1 2">
    <name type="scientific">Lactuca virosa</name>
    <dbReference type="NCBI Taxonomy" id="75947"/>
    <lineage>
        <taxon>Eukaryota</taxon>
        <taxon>Viridiplantae</taxon>
        <taxon>Streptophyta</taxon>
        <taxon>Embryophyta</taxon>
        <taxon>Tracheophyta</taxon>
        <taxon>Spermatophyta</taxon>
        <taxon>Magnoliopsida</taxon>
        <taxon>eudicotyledons</taxon>
        <taxon>Gunneridae</taxon>
        <taxon>Pentapetalae</taxon>
        <taxon>asterids</taxon>
        <taxon>campanulids</taxon>
        <taxon>Asterales</taxon>
        <taxon>Asteraceae</taxon>
        <taxon>Cichorioideae</taxon>
        <taxon>Cichorieae</taxon>
        <taxon>Lactucinae</taxon>
        <taxon>Lactuca</taxon>
    </lineage>
</organism>
<evidence type="ECO:0000313" key="1">
    <source>
        <dbReference type="EMBL" id="CAH1438233.1"/>
    </source>
</evidence>
<dbReference type="EMBL" id="CAKMRJ010004445">
    <property type="protein sequence ID" value="CAH1438233.1"/>
    <property type="molecule type" value="Genomic_DNA"/>
</dbReference>
<sequence length="67" mass="7738">MVQIWSKCVDDEAVNIEVENMAEALVIGGSAIMRKMETGFYYSHVILYSGEHIVMKRPHFCWGLKFK</sequence>
<accession>A0AAU9NK40</accession>
<protein>
    <submittedName>
        <fullName evidence="1">Uncharacterized protein</fullName>
    </submittedName>
</protein>
<keyword evidence="2" id="KW-1185">Reference proteome</keyword>
<proteinExistence type="predicted"/>
<evidence type="ECO:0000313" key="2">
    <source>
        <dbReference type="Proteomes" id="UP001157418"/>
    </source>
</evidence>
<reference evidence="1 2" key="1">
    <citation type="submission" date="2022-01" db="EMBL/GenBank/DDBJ databases">
        <authorList>
            <person name="Xiong W."/>
            <person name="Schranz E."/>
        </authorList>
    </citation>
    <scope>NUCLEOTIDE SEQUENCE [LARGE SCALE GENOMIC DNA]</scope>
</reference>
<gene>
    <name evidence="1" type="ORF">LVIROSA_LOCUS24502</name>
</gene>
<dbReference type="Proteomes" id="UP001157418">
    <property type="component" value="Unassembled WGS sequence"/>
</dbReference>
<dbReference type="AlphaFoldDB" id="A0AAU9NK40"/>
<comment type="caution">
    <text evidence="1">The sequence shown here is derived from an EMBL/GenBank/DDBJ whole genome shotgun (WGS) entry which is preliminary data.</text>
</comment>
<name>A0AAU9NK40_9ASTR</name>